<protein>
    <submittedName>
        <fullName evidence="3">Acyl-coenzyme A amino acid N-acyltransferase 1-like</fullName>
    </submittedName>
</protein>
<evidence type="ECO:0000259" key="1">
    <source>
        <dbReference type="Pfam" id="PF08840"/>
    </source>
</evidence>
<dbReference type="InterPro" id="IPR014940">
    <property type="entry name" value="BAAT_C"/>
</dbReference>
<gene>
    <name evidence="3" type="primary">LOC106814735</name>
</gene>
<dbReference type="PANTHER" id="PTHR10824">
    <property type="entry name" value="ACYL-COENZYME A THIOESTERASE-RELATED"/>
    <property type="match status" value="1"/>
</dbReference>
<dbReference type="Gene3D" id="3.40.50.1820">
    <property type="entry name" value="alpha/beta hydrolase"/>
    <property type="match status" value="1"/>
</dbReference>
<dbReference type="Pfam" id="PF08840">
    <property type="entry name" value="BAAT_C"/>
    <property type="match status" value="1"/>
</dbReference>
<dbReference type="PANTHER" id="PTHR10824:SF4">
    <property type="entry name" value="ACYL-COENZYME A THIOESTERASE 1-LIKE"/>
    <property type="match status" value="1"/>
</dbReference>
<name>A0ABM1EQV1_PRICU</name>
<dbReference type="Proteomes" id="UP000695022">
    <property type="component" value="Unplaced"/>
</dbReference>
<evidence type="ECO:0000313" key="2">
    <source>
        <dbReference type="Proteomes" id="UP000695022"/>
    </source>
</evidence>
<feature type="domain" description="BAAT/Acyl-CoA thioester hydrolase C-terminal" evidence="1">
    <location>
        <begin position="52"/>
        <end position="164"/>
    </location>
</feature>
<dbReference type="SUPFAM" id="SSF53474">
    <property type="entry name" value="alpha/beta-Hydrolases"/>
    <property type="match status" value="1"/>
</dbReference>
<dbReference type="RefSeq" id="XP_014674572.1">
    <property type="nucleotide sequence ID" value="XM_014819086.1"/>
</dbReference>
<sequence>MLETRLYDVPVVDSMVTRWQLTGDTLITAKLVLRVSEDELIHHTEGVSFAVHRQDFHADQLIALELAPAQILFIFSGDDKAIMGMKEAEAVTKRMLLYGKHNHEMCVYPGAGHLVEPPYSPLCKASYHATRGLHMAWGGEVQAHSFAQEDSWKRIQSFFLKHLKQPLDATP</sequence>
<organism evidence="2 3">
    <name type="scientific">Priapulus caudatus</name>
    <name type="common">Priapulid worm</name>
    <dbReference type="NCBI Taxonomy" id="37621"/>
    <lineage>
        <taxon>Eukaryota</taxon>
        <taxon>Metazoa</taxon>
        <taxon>Ecdysozoa</taxon>
        <taxon>Scalidophora</taxon>
        <taxon>Priapulida</taxon>
        <taxon>Priapulimorpha</taxon>
        <taxon>Priapulimorphida</taxon>
        <taxon>Priapulidae</taxon>
        <taxon>Priapulus</taxon>
    </lineage>
</organism>
<accession>A0ABM1EQV1</accession>
<dbReference type="GeneID" id="106814735"/>
<reference evidence="3" key="1">
    <citation type="submission" date="2025-08" db="UniProtKB">
        <authorList>
            <consortium name="RefSeq"/>
        </authorList>
    </citation>
    <scope>IDENTIFICATION</scope>
</reference>
<evidence type="ECO:0000313" key="3">
    <source>
        <dbReference type="RefSeq" id="XP_014674572.1"/>
    </source>
</evidence>
<keyword evidence="2" id="KW-1185">Reference proteome</keyword>
<proteinExistence type="predicted"/>
<dbReference type="InterPro" id="IPR029058">
    <property type="entry name" value="AB_hydrolase_fold"/>
</dbReference>